<sequence>MSTFLVFGATGGTGRHFVKLALEEGHRVKAIVRSPAKLAWIQNPNLQVIQGSITDDPLPLLDECMSDSDYVVSMVGDARMQMQSKVNTAFVEKQLVPSMRRNGVKRFLHQAGGLSKPYKEYFSPYLWMLRHTIARAYAGQHADNEAVMKYLAEDAMDIEWIVHRAGIGSEGSKGTLRRSPNSESKFSVATFRDCAAYNLKTVQDEAAVHTSCLSCYVD</sequence>
<evidence type="ECO:0000256" key="1">
    <source>
        <dbReference type="ARBA" id="ARBA00038376"/>
    </source>
</evidence>
<proteinExistence type="inferred from homology"/>
<dbReference type="Gene3D" id="3.40.50.720">
    <property type="entry name" value="NAD(P)-binding Rossmann-like Domain"/>
    <property type="match status" value="1"/>
</dbReference>
<dbReference type="Proteomes" id="UP001305779">
    <property type="component" value="Unassembled WGS sequence"/>
</dbReference>
<evidence type="ECO:0000313" key="3">
    <source>
        <dbReference type="EMBL" id="KAK4502059.1"/>
    </source>
</evidence>
<organism evidence="3 4">
    <name type="scientific">Zasmidium cellare</name>
    <name type="common">Wine cellar mold</name>
    <name type="synonym">Racodium cellare</name>
    <dbReference type="NCBI Taxonomy" id="395010"/>
    <lineage>
        <taxon>Eukaryota</taxon>
        <taxon>Fungi</taxon>
        <taxon>Dikarya</taxon>
        <taxon>Ascomycota</taxon>
        <taxon>Pezizomycotina</taxon>
        <taxon>Dothideomycetes</taxon>
        <taxon>Dothideomycetidae</taxon>
        <taxon>Mycosphaerellales</taxon>
        <taxon>Mycosphaerellaceae</taxon>
        <taxon>Zasmidium</taxon>
    </lineage>
</organism>
<reference evidence="3 4" key="1">
    <citation type="journal article" date="2023" name="G3 (Bethesda)">
        <title>A chromosome-level genome assembly of Zasmidium syzygii isolated from banana leaves.</title>
        <authorList>
            <person name="van Westerhoven A.C."/>
            <person name="Mehrabi R."/>
            <person name="Talebi R."/>
            <person name="Steentjes M.B.F."/>
            <person name="Corcolon B."/>
            <person name="Chong P.A."/>
            <person name="Kema G.H.J."/>
            <person name="Seidl M.F."/>
        </authorList>
    </citation>
    <scope>NUCLEOTIDE SEQUENCE [LARGE SCALE GENOMIC DNA]</scope>
    <source>
        <strain evidence="3 4">P124</strain>
    </source>
</reference>
<comment type="similarity">
    <text evidence="1">Belongs to the avfA family.</text>
</comment>
<dbReference type="PANTHER" id="PTHR43355:SF2">
    <property type="entry name" value="FLAVIN REDUCTASE (NADPH)"/>
    <property type="match status" value="1"/>
</dbReference>
<comment type="caution">
    <text evidence="3">The sequence shown here is derived from an EMBL/GenBank/DDBJ whole genome shotgun (WGS) entry which is preliminary data.</text>
</comment>
<dbReference type="InterPro" id="IPR016040">
    <property type="entry name" value="NAD(P)-bd_dom"/>
</dbReference>
<dbReference type="SUPFAM" id="SSF51735">
    <property type="entry name" value="NAD(P)-binding Rossmann-fold domains"/>
    <property type="match status" value="1"/>
</dbReference>
<evidence type="ECO:0000259" key="2">
    <source>
        <dbReference type="Pfam" id="PF13460"/>
    </source>
</evidence>
<keyword evidence="4" id="KW-1185">Reference proteome</keyword>
<feature type="domain" description="NAD(P)-binding" evidence="2">
    <location>
        <begin position="8"/>
        <end position="186"/>
    </location>
</feature>
<gene>
    <name evidence="3" type="ORF">PRZ48_007870</name>
</gene>
<dbReference type="InterPro" id="IPR051606">
    <property type="entry name" value="Polyketide_Oxido-like"/>
</dbReference>
<dbReference type="Pfam" id="PF13460">
    <property type="entry name" value="NAD_binding_10"/>
    <property type="match status" value="1"/>
</dbReference>
<dbReference type="EMBL" id="JAXOVC010000005">
    <property type="protein sequence ID" value="KAK4502059.1"/>
    <property type="molecule type" value="Genomic_DNA"/>
</dbReference>
<evidence type="ECO:0000313" key="4">
    <source>
        <dbReference type="Proteomes" id="UP001305779"/>
    </source>
</evidence>
<dbReference type="InterPro" id="IPR036291">
    <property type="entry name" value="NAD(P)-bd_dom_sf"/>
</dbReference>
<protein>
    <recommendedName>
        <fullName evidence="2">NAD(P)-binding domain-containing protein</fullName>
    </recommendedName>
</protein>
<accession>A0ABR0EKH1</accession>
<dbReference type="PANTHER" id="PTHR43355">
    <property type="entry name" value="FLAVIN REDUCTASE (NADPH)"/>
    <property type="match status" value="1"/>
</dbReference>
<name>A0ABR0EKH1_ZASCE</name>